<dbReference type="Proteomes" id="UP000266673">
    <property type="component" value="Unassembled WGS sequence"/>
</dbReference>
<comment type="caution">
    <text evidence="1">The sequence shown here is derived from an EMBL/GenBank/DDBJ whole genome shotgun (WGS) entry which is preliminary data.</text>
</comment>
<organism evidence="1 2">
    <name type="scientific">Gigaspora rosea</name>
    <dbReference type="NCBI Taxonomy" id="44941"/>
    <lineage>
        <taxon>Eukaryota</taxon>
        <taxon>Fungi</taxon>
        <taxon>Fungi incertae sedis</taxon>
        <taxon>Mucoromycota</taxon>
        <taxon>Glomeromycotina</taxon>
        <taxon>Glomeromycetes</taxon>
        <taxon>Diversisporales</taxon>
        <taxon>Gigasporaceae</taxon>
        <taxon>Gigaspora</taxon>
    </lineage>
</organism>
<proteinExistence type="predicted"/>
<dbReference type="OrthoDB" id="2468069at2759"/>
<evidence type="ECO:0000313" key="1">
    <source>
        <dbReference type="EMBL" id="RIB00918.1"/>
    </source>
</evidence>
<protein>
    <submittedName>
        <fullName evidence="1">Uncharacterized protein</fullName>
    </submittedName>
</protein>
<gene>
    <name evidence="1" type="ORF">C2G38_2232447</name>
</gene>
<sequence length="105" mass="12320">MCKLKATITWEHSRRSAPAKLFPPIFQDKNITENNDEPNMPNISHKESNIWIEISTREIEKITQIYEDKDEMLTSEVEDISHSAIDQNSKWDLRTLFNKLPLSSF</sequence>
<reference evidence="1 2" key="1">
    <citation type="submission" date="2018-06" db="EMBL/GenBank/DDBJ databases">
        <title>Comparative genomics reveals the genomic features of Rhizophagus irregularis, R. cerebriforme, R. diaphanum and Gigaspora rosea, and their symbiotic lifestyle signature.</title>
        <authorList>
            <person name="Morin E."/>
            <person name="San Clemente H."/>
            <person name="Chen E.C.H."/>
            <person name="De La Providencia I."/>
            <person name="Hainaut M."/>
            <person name="Kuo A."/>
            <person name="Kohler A."/>
            <person name="Murat C."/>
            <person name="Tang N."/>
            <person name="Roy S."/>
            <person name="Loubradou J."/>
            <person name="Henrissat B."/>
            <person name="Grigoriev I.V."/>
            <person name="Corradi N."/>
            <person name="Roux C."/>
            <person name="Martin F.M."/>
        </authorList>
    </citation>
    <scope>NUCLEOTIDE SEQUENCE [LARGE SCALE GENOMIC DNA]</scope>
    <source>
        <strain evidence="1 2">DAOM 194757</strain>
    </source>
</reference>
<keyword evidence="2" id="KW-1185">Reference proteome</keyword>
<evidence type="ECO:0000313" key="2">
    <source>
        <dbReference type="Proteomes" id="UP000266673"/>
    </source>
</evidence>
<accession>A0A397TVJ7</accession>
<dbReference type="AlphaFoldDB" id="A0A397TVJ7"/>
<dbReference type="EMBL" id="QKWP01003473">
    <property type="protein sequence ID" value="RIB00918.1"/>
    <property type="molecule type" value="Genomic_DNA"/>
</dbReference>
<name>A0A397TVJ7_9GLOM</name>